<sequence length="271" mass="29600">MSTLSEHTLWTRSLLLSACFLFFAFSEDVSGQVYFETHVDSKLWLEGSSSVHSFDCVAMSIEGTAYMENYGTMRKDPDIAGQAHDGGGPYVETSSAATPAHLAGNAGSGNSNEGSRTDNHASGESAGSGDQPGLNVNLKVPIESFDCGRSRMNRDMYEALKSDEYEYITFDFEKADPIEENGSKPDSLFAGDFRAYTIEGTLNVAGVDRKITLITQGRSEGDGRYRVKGHKEISMHDFDIEPPTALGGLIRAHEDLTVFFDLIVLAKQDNH</sequence>
<keyword evidence="4" id="KW-1185">Reference proteome</keyword>
<feature type="region of interest" description="Disordered" evidence="1">
    <location>
        <begin position="100"/>
        <end position="135"/>
    </location>
</feature>
<dbReference type="SUPFAM" id="SSF101874">
    <property type="entry name" value="YceI-like"/>
    <property type="match status" value="1"/>
</dbReference>
<organism evidence="3 4">
    <name type="scientific">Natronogracilivirga saccharolytica</name>
    <dbReference type="NCBI Taxonomy" id="2812953"/>
    <lineage>
        <taxon>Bacteria</taxon>
        <taxon>Pseudomonadati</taxon>
        <taxon>Balneolota</taxon>
        <taxon>Balneolia</taxon>
        <taxon>Balneolales</taxon>
        <taxon>Cyclonatronaceae</taxon>
        <taxon>Natronogracilivirga</taxon>
    </lineage>
</organism>
<name>A0A8J7UUR9_9BACT</name>
<dbReference type="Gene3D" id="2.40.128.110">
    <property type="entry name" value="Lipid/polyisoprenoid-binding, YceI-like"/>
    <property type="match status" value="1"/>
</dbReference>
<reference evidence="3" key="1">
    <citation type="submission" date="2021-02" db="EMBL/GenBank/DDBJ databases">
        <title>Natronogracilivirga saccharolytica gen. nov. sp. nov. a new anaerobic, haloalkiliphilic carbohydrate-fermenting bacterium from soda lake and proposing of Cyclonatronumiaceae fam. nov. in the phylum Balneolaeota.</title>
        <authorList>
            <person name="Zhilina T.N."/>
            <person name="Sorokin D.Y."/>
            <person name="Zavarzina D.G."/>
            <person name="Toshchakov S.V."/>
            <person name="Kublanov I.V."/>
        </authorList>
    </citation>
    <scope>NUCLEOTIDE SEQUENCE</scope>
    <source>
        <strain evidence="3">Z-1702</strain>
    </source>
</reference>
<dbReference type="Proteomes" id="UP000673975">
    <property type="component" value="Unassembled WGS sequence"/>
</dbReference>
<evidence type="ECO:0000259" key="2">
    <source>
        <dbReference type="Pfam" id="PF04264"/>
    </source>
</evidence>
<protein>
    <submittedName>
        <fullName evidence="3">YceI family protein</fullName>
    </submittedName>
</protein>
<feature type="compositionally biased region" description="Low complexity" evidence="1">
    <location>
        <begin position="103"/>
        <end position="114"/>
    </location>
</feature>
<dbReference type="RefSeq" id="WP_210510587.1">
    <property type="nucleotide sequence ID" value="NZ_JAFIDN010000002.1"/>
</dbReference>
<comment type="caution">
    <text evidence="3">The sequence shown here is derived from an EMBL/GenBank/DDBJ whole genome shotgun (WGS) entry which is preliminary data.</text>
</comment>
<evidence type="ECO:0000256" key="1">
    <source>
        <dbReference type="SAM" id="MobiDB-lite"/>
    </source>
</evidence>
<dbReference type="InterPro" id="IPR036761">
    <property type="entry name" value="TTHA0802/YceI-like_sf"/>
</dbReference>
<accession>A0A8J7UUR9</accession>
<gene>
    <name evidence="3" type="ORF">NATSA_03930</name>
</gene>
<dbReference type="Pfam" id="PF04264">
    <property type="entry name" value="YceI"/>
    <property type="match status" value="1"/>
</dbReference>
<dbReference type="AlphaFoldDB" id="A0A8J7UUR9"/>
<feature type="domain" description="Lipid/polyisoprenoid-binding YceI-like" evidence="2">
    <location>
        <begin position="126"/>
        <end position="242"/>
    </location>
</feature>
<evidence type="ECO:0000313" key="3">
    <source>
        <dbReference type="EMBL" id="MBP3191807.1"/>
    </source>
</evidence>
<dbReference type="EMBL" id="JAFIDN010000002">
    <property type="protein sequence ID" value="MBP3191807.1"/>
    <property type="molecule type" value="Genomic_DNA"/>
</dbReference>
<proteinExistence type="predicted"/>
<dbReference type="InterPro" id="IPR007372">
    <property type="entry name" value="Lipid/polyisoprenoid-bd_YceI"/>
</dbReference>
<evidence type="ECO:0000313" key="4">
    <source>
        <dbReference type="Proteomes" id="UP000673975"/>
    </source>
</evidence>